<reference evidence="3" key="1">
    <citation type="journal article" date="2019" name="Int. J. Syst. Evol. Microbiol.">
        <title>The Global Catalogue of Microorganisms (GCM) 10K type strain sequencing project: providing services to taxonomists for standard genome sequencing and annotation.</title>
        <authorList>
            <consortium name="The Broad Institute Genomics Platform"/>
            <consortium name="The Broad Institute Genome Sequencing Center for Infectious Disease"/>
            <person name="Wu L."/>
            <person name="Ma J."/>
        </authorList>
    </citation>
    <scope>NUCLEOTIDE SEQUENCE [LARGE SCALE GENOMIC DNA]</scope>
    <source>
        <strain evidence="3">DFY28</strain>
    </source>
</reference>
<evidence type="ECO:0000313" key="3">
    <source>
        <dbReference type="Proteomes" id="UP001597237"/>
    </source>
</evidence>
<name>A0ABW4N5I0_9CAUL</name>
<comment type="caution">
    <text evidence="2">The sequence shown here is derived from an EMBL/GenBank/DDBJ whole genome shotgun (WGS) entry which is preliminary data.</text>
</comment>
<evidence type="ECO:0000256" key="1">
    <source>
        <dbReference type="SAM" id="SignalP"/>
    </source>
</evidence>
<proteinExistence type="predicted"/>
<dbReference type="EMBL" id="JBHUEY010000006">
    <property type="protein sequence ID" value="MFD1785224.1"/>
    <property type="molecule type" value="Genomic_DNA"/>
</dbReference>
<organism evidence="2 3">
    <name type="scientific">Phenylobacterium terrae</name>
    <dbReference type="NCBI Taxonomy" id="2665495"/>
    <lineage>
        <taxon>Bacteria</taxon>
        <taxon>Pseudomonadati</taxon>
        <taxon>Pseudomonadota</taxon>
        <taxon>Alphaproteobacteria</taxon>
        <taxon>Caulobacterales</taxon>
        <taxon>Caulobacteraceae</taxon>
        <taxon>Phenylobacterium</taxon>
    </lineage>
</organism>
<evidence type="ECO:0000313" key="2">
    <source>
        <dbReference type="EMBL" id="MFD1785224.1"/>
    </source>
</evidence>
<protein>
    <submittedName>
        <fullName evidence="2">DUF6152 family protein</fullName>
    </submittedName>
</protein>
<sequence length="117" mass="12754">MFRTLSIAAACAALVLPAAALAHHGWSSYDSSKVIKHTAPLTDVVWGNPHGSAKVSYQGRTWDVVLAPVLRMQNRGLTREMLAPGKRVTLEGYPRSDGAAEMRIERITVDGKTVELR</sequence>
<accession>A0ABW4N5I0</accession>
<dbReference type="Proteomes" id="UP001597237">
    <property type="component" value="Unassembled WGS sequence"/>
</dbReference>
<dbReference type="Pfam" id="PF19649">
    <property type="entry name" value="DUF6152"/>
    <property type="match status" value="1"/>
</dbReference>
<feature type="chain" id="PRO_5046087093" evidence="1">
    <location>
        <begin position="23"/>
        <end position="117"/>
    </location>
</feature>
<gene>
    <name evidence="2" type="ORF">ACFSC0_17620</name>
</gene>
<dbReference type="RefSeq" id="WP_377282176.1">
    <property type="nucleotide sequence ID" value="NZ_JBHRSI010000005.1"/>
</dbReference>
<keyword evidence="1" id="KW-0732">Signal</keyword>
<feature type="signal peptide" evidence="1">
    <location>
        <begin position="1"/>
        <end position="22"/>
    </location>
</feature>
<keyword evidence="3" id="KW-1185">Reference proteome</keyword>
<dbReference type="InterPro" id="IPR046150">
    <property type="entry name" value="DUF6152"/>
</dbReference>